<gene>
    <name evidence="1" type="ORF">ACFPKY_10215</name>
</gene>
<dbReference type="CDD" id="cd09022">
    <property type="entry name" value="Aldose_epim_Ec_YihR"/>
    <property type="match status" value="1"/>
</dbReference>
<dbReference type="InterPro" id="IPR014718">
    <property type="entry name" value="GH-type_carb-bd"/>
</dbReference>
<organism evidence="1 2">
    <name type="scientific">Nocardioides caricicola</name>
    <dbReference type="NCBI Taxonomy" id="634770"/>
    <lineage>
        <taxon>Bacteria</taxon>
        <taxon>Bacillati</taxon>
        <taxon>Actinomycetota</taxon>
        <taxon>Actinomycetes</taxon>
        <taxon>Propionibacteriales</taxon>
        <taxon>Nocardioidaceae</taxon>
        <taxon>Nocardioides</taxon>
    </lineage>
</organism>
<dbReference type="SUPFAM" id="SSF74650">
    <property type="entry name" value="Galactose mutarotase-like"/>
    <property type="match status" value="1"/>
</dbReference>
<evidence type="ECO:0000313" key="1">
    <source>
        <dbReference type="EMBL" id="MFC5493479.1"/>
    </source>
</evidence>
<keyword evidence="2" id="KW-1185">Reference proteome</keyword>
<dbReference type="InterPro" id="IPR037480">
    <property type="entry name" value="YihR-like"/>
</dbReference>
<comment type="caution">
    <text evidence="1">The sequence shown here is derived from an EMBL/GenBank/DDBJ whole genome shotgun (WGS) entry which is preliminary data.</text>
</comment>
<dbReference type="InterPro" id="IPR011013">
    <property type="entry name" value="Gal_mutarotase_sf_dom"/>
</dbReference>
<dbReference type="PANTHER" id="PTHR10091:SF0">
    <property type="entry name" value="GALACTOSE MUTAROTASE"/>
    <property type="match status" value="1"/>
</dbReference>
<dbReference type="RefSeq" id="WP_345172633.1">
    <property type="nucleotide sequence ID" value="NZ_BAABFQ010000003.1"/>
</dbReference>
<proteinExistence type="predicted"/>
<dbReference type="EMBL" id="JBHSMD010000002">
    <property type="protein sequence ID" value="MFC5493479.1"/>
    <property type="molecule type" value="Genomic_DNA"/>
</dbReference>
<dbReference type="PANTHER" id="PTHR10091">
    <property type="entry name" value="ALDOSE-1-EPIMERASE"/>
    <property type="match status" value="1"/>
</dbReference>
<dbReference type="Proteomes" id="UP001595956">
    <property type="component" value="Unassembled WGS sequence"/>
</dbReference>
<accession>A0ABW0N2U3</accession>
<name>A0ABW0N2U3_9ACTN</name>
<dbReference type="Gene3D" id="2.70.98.10">
    <property type="match status" value="1"/>
</dbReference>
<evidence type="ECO:0000313" key="2">
    <source>
        <dbReference type="Proteomes" id="UP001595956"/>
    </source>
</evidence>
<reference evidence="2" key="1">
    <citation type="journal article" date="2019" name="Int. J. Syst. Evol. Microbiol.">
        <title>The Global Catalogue of Microorganisms (GCM) 10K type strain sequencing project: providing services to taxonomists for standard genome sequencing and annotation.</title>
        <authorList>
            <consortium name="The Broad Institute Genomics Platform"/>
            <consortium name="The Broad Institute Genome Sequencing Center for Infectious Disease"/>
            <person name="Wu L."/>
            <person name="Ma J."/>
        </authorList>
    </citation>
    <scope>NUCLEOTIDE SEQUENCE [LARGE SCALE GENOMIC DNA]</scope>
    <source>
        <strain evidence="2">KACC 13778</strain>
    </source>
</reference>
<protein>
    <submittedName>
        <fullName evidence="1">Aldose 1-epimerase family protein</fullName>
    </submittedName>
</protein>
<dbReference type="InterPro" id="IPR008183">
    <property type="entry name" value="Aldose_1/G6P_1-epimerase"/>
</dbReference>
<dbReference type="Pfam" id="PF01263">
    <property type="entry name" value="Aldose_epim"/>
    <property type="match status" value="1"/>
</dbReference>
<sequence length="296" mass="32378">MRDPSGHNLVLSNAHYRAEVVTVGATLRSLTHEGRDVVAGWPVGEINPQYRGWVMMPFPNRIADGVWEHEGTTYQLALTEPARGHALHGLTGWVEWEVVHHDDTRASLRYELPPQTGYPFALDLTADYVLGDDGLRCTLGATNAGTTAARYGTGHHPYVTLDRRLDDLVLTMEAATYCPMDGRCLPEAPEPVDGTAYDFRGGRAIGDVVLDHPFTDLASNVVTLADPDSGQRVRMELGDGFGWVHLFSSDPHEGAQHRATLGLEPMTCPPEAFNSGTDLVVLQPGETHQAWFLLGC</sequence>